<dbReference type="Proteomes" id="UP001262032">
    <property type="component" value="Unassembled WGS sequence"/>
</dbReference>
<gene>
    <name evidence="2" type="ORF">J2X12_003709</name>
</gene>
<dbReference type="InterPro" id="IPR013762">
    <property type="entry name" value="Integrase-like_cat_sf"/>
</dbReference>
<name>A0AAW8NH31_PSEOX</name>
<dbReference type="RefSeq" id="WP_310258261.1">
    <property type="nucleotide sequence ID" value="NZ_JAVDWN010000017.1"/>
</dbReference>
<dbReference type="EMBL" id="JAVDWN010000017">
    <property type="protein sequence ID" value="MDR7165655.1"/>
    <property type="molecule type" value="Genomic_DNA"/>
</dbReference>
<comment type="caution">
    <text evidence="2">The sequence shown here is derived from an EMBL/GenBank/DDBJ whole genome shotgun (WGS) entry which is preliminary data.</text>
</comment>
<proteinExistence type="predicted"/>
<dbReference type="Gene3D" id="1.10.443.10">
    <property type="entry name" value="Intergrase catalytic core"/>
    <property type="match status" value="1"/>
</dbReference>
<evidence type="ECO:0000313" key="3">
    <source>
        <dbReference type="Proteomes" id="UP001262032"/>
    </source>
</evidence>
<dbReference type="InterPro" id="IPR011010">
    <property type="entry name" value="DNA_brk_join_enz"/>
</dbReference>
<dbReference type="SUPFAM" id="SSF56349">
    <property type="entry name" value="DNA breaking-rejoining enzymes"/>
    <property type="match status" value="1"/>
</dbReference>
<evidence type="ECO:0000256" key="1">
    <source>
        <dbReference type="ARBA" id="ARBA00023172"/>
    </source>
</evidence>
<accession>A0AAW8NH31</accession>
<reference evidence="2" key="1">
    <citation type="submission" date="2023-07" db="EMBL/GenBank/DDBJ databases">
        <title>Sorghum-associated microbial communities from plants grown in Nebraska, USA.</title>
        <authorList>
            <person name="Schachtman D."/>
        </authorList>
    </citation>
    <scope>NUCLEOTIDE SEQUENCE</scope>
    <source>
        <strain evidence="2">BE261</strain>
    </source>
</reference>
<protein>
    <submittedName>
        <fullName evidence="2">Integrase</fullName>
    </submittedName>
</protein>
<sequence length="382" mass="42864">MATELIPLAAALKSMKRANSGMTWIRQKHVTAFLRTLAAAPAISHEIFDELPDSRTREYVRGLLIEHGVLPQRDAFLLRYDSWAAQALERVSDPQNLDVARRYIRWHHQRRMNLMDEVTRGTYLRAKQEVTVAIDLLNWLTSHDVKLSELQQSHLDVWQAEGPTTRRIAGRFLKWAINTKAAPLGLTIVPHRRGTSPRLAKPGQDQALKQVIHDNGLETRDRAAAILILFFGQQAENIARLTWDDVTITEELVTIQLGTIQIGLPDPLDKPWRELSANPGHDLTASHPNTRWVFRGASPGRHIHPGHLTTRLGKLFSTRAARLGTLHELTKLAPVAIIAETLGYSPTTIERHAIDSAAAYAQYMAAAHQQRTSQTVRASDGE</sequence>
<dbReference type="GO" id="GO:0003677">
    <property type="term" value="F:DNA binding"/>
    <property type="evidence" value="ECO:0007669"/>
    <property type="project" value="InterPro"/>
</dbReference>
<dbReference type="GO" id="GO:0006310">
    <property type="term" value="P:DNA recombination"/>
    <property type="evidence" value="ECO:0007669"/>
    <property type="project" value="UniProtKB-KW"/>
</dbReference>
<keyword evidence="1" id="KW-0233">DNA recombination</keyword>
<dbReference type="AlphaFoldDB" id="A0AAW8NH31"/>
<dbReference type="GO" id="GO:0015074">
    <property type="term" value="P:DNA integration"/>
    <property type="evidence" value="ECO:0007669"/>
    <property type="project" value="InterPro"/>
</dbReference>
<evidence type="ECO:0000313" key="2">
    <source>
        <dbReference type="EMBL" id="MDR7165655.1"/>
    </source>
</evidence>
<organism evidence="2 3">
    <name type="scientific">Pseudarthrobacter oxydans</name>
    <name type="common">Arthrobacter oxydans</name>
    <dbReference type="NCBI Taxonomy" id="1671"/>
    <lineage>
        <taxon>Bacteria</taxon>
        <taxon>Bacillati</taxon>
        <taxon>Actinomycetota</taxon>
        <taxon>Actinomycetes</taxon>
        <taxon>Micrococcales</taxon>
        <taxon>Micrococcaceae</taxon>
        <taxon>Pseudarthrobacter</taxon>
    </lineage>
</organism>